<dbReference type="GO" id="GO:0016616">
    <property type="term" value="F:oxidoreductase activity, acting on the CH-OH group of donors, NAD or NADP as acceptor"/>
    <property type="evidence" value="ECO:0007669"/>
    <property type="project" value="UniProtKB-ARBA"/>
</dbReference>
<feature type="active site" description="Proton donor" evidence="5">
    <location>
        <position position="45"/>
    </location>
</feature>
<feature type="site" description="Lowers pKa of active site Tyr" evidence="7">
    <location>
        <position position="74"/>
    </location>
</feature>
<organism evidence="9 10">
    <name type="scientific">Campylobacter avium LMG 24591</name>
    <dbReference type="NCBI Taxonomy" id="522484"/>
    <lineage>
        <taxon>Bacteria</taxon>
        <taxon>Pseudomonadati</taxon>
        <taxon>Campylobacterota</taxon>
        <taxon>Epsilonproteobacteria</taxon>
        <taxon>Campylobacterales</taxon>
        <taxon>Campylobacteraceae</taxon>
        <taxon>Campylobacter</taxon>
    </lineage>
</organism>
<evidence type="ECO:0000256" key="5">
    <source>
        <dbReference type="PIRSR" id="PIRSR000097-1"/>
    </source>
</evidence>
<evidence type="ECO:0000256" key="7">
    <source>
        <dbReference type="PIRSR" id="PIRSR000097-3"/>
    </source>
</evidence>
<dbReference type="KEGG" id="cavi:CAV_1695"/>
<comment type="similarity">
    <text evidence="1">Belongs to the aldo/keto reductase family.</text>
</comment>
<gene>
    <name evidence="9" type="ORF">CAV_1695</name>
</gene>
<keyword evidence="2" id="KW-0521">NADP</keyword>
<comment type="catalytic activity">
    <reaction evidence="4">
        <text>hydroxyacetone + NADP(+) = methylglyoxal + NADPH + H(+)</text>
        <dbReference type="Rhea" id="RHEA:27986"/>
        <dbReference type="ChEBI" id="CHEBI:15378"/>
        <dbReference type="ChEBI" id="CHEBI:17158"/>
        <dbReference type="ChEBI" id="CHEBI:27957"/>
        <dbReference type="ChEBI" id="CHEBI:57783"/>
        <dbReference type="ChEBI" id="CHEBI:58349"/>
    </reaction>
</comment>
<evidence type="ECO:0000256" key="3">
    <source>
        <dbReference type="ARBA" id="ARBA00023002"/>
    </source>
</evidence>
<evidence type="ECO:0000256" key="1">
    <source>
        <dbReference type="ARBA" id="ARBA00007905"/>
    </source>
</evidence>
<sequence>MRYLTLNNGIKMPILGFGTYSVHSKDVLLQALDSGYRLFDTAQMYHNEKEVGLAINEAMQTRGIKRQDFFITTKLSSNMNFDEVQKSIDLSLRALNLDYVDLLLIHEPYPQAKQMYEAMQIAYKEGKVRALGLSSFRPKPYLDFVKGCEILPAINQCETHIYYQQKALKEAMKAYGTVLQSWSPFIAGKNGFFENSSLKQIARKHKKSVAQIALRFLIEQDIVAIPKASKITHMQDNINIFDFALDEEDMQNISKLDKNQTQFSWGY</sequence>
<dbReference type="FunFam" id="3.20.20.100:FF:000002">
    <property type="entry name" value="2,5-diketo-D-gluconic acid reductase A"/>
    <property type="match status" value="1"/>
</dbReference>
<dbReference type="SUPFAM" id="SSF51430">
    <property type="entry name" value="NAD(P)-linked oxidoreductase"/>
    <property type="match status" value="1"/>
</dbReference>
<proteinExistence type="inferred from homology"/>
<dbReference type="PANTHER" id="PTHR43827:SF3">
    <property type="entry name" value="NADP-DEPENDENT OXIDOREDUCTASE DOMAIN-CONTAINING PROTEIN"/>
    <property type="match status" value="1"/>
</dbReference>
<dbReference type="PANTHER" id="PTHR43827">
    <property type="entry name" value="2,5-DIKETO-D-GLUCONIC ACID REDUCTASE"/>
    <property type="match status" value="1"/>
</dbReference>
<evidence type="ECO:0000313" key="10">
    <source>
        <dbReference type="Proteomes" id="UP000201169"/>
    </source>
</evidence>
<reference evidence="9 10" key="1">
    <citation type="submission" date="2017-07" db="EMBL/GenBank/DDBJ databases">
        <title>Analysis of two Campylobacter avium genomes and identification of a novel hippuricase gene.</title>
        <authorList>
            <person name="Miller W.G."/>
            <person name="Chapman M.H."/>
            <person name="Yee E."/>
            <person name="Revez J."/>
            <person name="Bono J.L."/>
            <person name="Rossi M."/>
        </authorList>
    </citation>
    <scope>NUCLEOTIDE SEQUENCE [LARGE SCALE GENOMIC DNA]</scope>
    <source>
        <strain evidence="9 10">LMG 24591</strain>
    </source>
</reference>
<dbReference type="PIRSF" id="PIRSF000097">
    <property type="entry name" value="AKR"/>
    <property type="match status" value="1"/>
</dbReference>
<evidence type="ECO:0000313" key="9">
    <source>
        <dbReference type="EMBL" id="ASQ31287.1"/>
    </source>
</evidence>
<dbReference type="Gene3D" id="3.20.20.100">
    <property type="entry name" value="NADP-dependent oxidoreductase domain"/>
    <property type="match status" value="1"/>
</dbReference>
<dbReference type="InterPro" id="IPR023210">
    <property type="entry name" value="NADP_OxRdtase_dom"/>
</dbReference>
<dbReference type="InterPro" id="IPR018170">
    <property type="entry name" value="Aldo/ket_reductase_CS"/>
</dbReference>
<dbReference type="Pfam" id="PF00248">
    <property type="entry name" value="Aldo_ket_red"/>
    <property type="match status" value="1"/>
</dbReference>
<dbReference type="EMBL" id="CP022347">
    <property type="protein sequence ID" value="ASQ31287.1"/>
    <property type="molecule type" value="Genomic_DNA"/>
</dbReference>
<dbReference type="RefSeq" id="WP_094324423.1">
    <property type="nucleotide sequence ID" value="NZ_CP022347.1"/>
</dbReference>
<dbReference type="OrthoDB" id="5328358at2"/>
<dbReference type="Proteomes" id="UP000201169">
    <property type="component" value="Chromosome"/>
</dbReference>
<keyword evidence="10" id="KW-1185">Reference proteome</keyword>
<dbReference type="PROSITE" id="PS00798">
    <property type="entry name" value="ALDOKETO_REDUCTASE_1"/>
    <property type="match status" value="1"/>
</dbReference>
<name>A0A222MZ66_9BACT</name>
<dbReference type="AlphaFoldDB" id="A0A222MZ66"/>
<feature type="binding site" evidence="6">
    <location>
        <position position="106"/>
    </location>
    <ligand>
        <name>substrate</name>
    </ligand>
</feature>
<evidence type="ECO:0000256" key="2">
    <source>
        <dbReference type="ARBA" id="ARBA00022857"/>
    </source>
</evidence>
<evidence type="ECO:0000256" key="4">
    <source>
        <dbReference type="ARBA" id="ARBA00049445"/>
    </source>
</evidence>
<protein>
    <submittedName>
        <fullName evidence="9">Aldo/keto reductase</fullName>
    </submittedName>
</protein>
<dbReference type="InterPro" id="IPR036812">
    <property type="entry name" value="NAD(P)_OxRdtase_dom_sf"/>
</dbReference>
<keyword evidence="3" id="KW-0560">Oxidoreductase</keyword>
<dbReference type="PRINTS" id="PR00069">
    <property type="entry name" value="ALDKETRDTASE"/>
</dbReference>
<accession>A0A222MZ66</accession>
<evidence type="ECO:0000256" key="6">
    <source>
        <dbReference type="PIRSR" id="PIRSR000097-2"/>
    </source>
</evidence>
<dbReference type="InterPro" id="IPR020471">
    <property type="entry name" value="AKR"/>
</dbReference>
<evidence type="ECO:0000259" key="8">
    <source>
        <dbReference type="Pfam" id="PF00248"/>
    </source>
</evidence>
<feature type="domain" description="NADP-dependent oxidoreductase" evidence="8">
    <location>
        <begin position="23"/>
        <end position="257"/>
    </location>
</feature>